<evidence type="ECO:0000313" key="1">
    <source>
        <dbReference type="EMBL" id="CAG9974009.1"/>
    </source>
</evidence>
<proteinExistence type="predicted"/>
<name>A0A9N9TYQ8_9HYPO</name>
<dbReference type="OrthoDB" id="4874419at2759"/>
<keyword evidence="2" id="KW-1185">Reference proteome</keyword>
<gene>
    <name evidence="1" type="ORF">CBYS24578_00011670</name>
</gene>
<sequence length="123" mass="14357">MCTFRLLVEMCYCNDIECSQINPDVQDDKFDNVESGGHVIRVVEYYRISGVCMDWFINEDPDRMMVKQYGMDPLNGNSKQDCKNKVFKYDKERYHSESVCEACVKNCTQPGQEKEKSESPELE</sequence>
<comment type="caution">
    <text evidence="1">The sequence shown here is derived from an EMBL/GenBank/DDBJ whole genome shotgun (WGS) entry which is preliminary data.</text>
</comment>
<organism evidence="1 2">
    <name type="scientific">Clonostachys byssicola</name>
    <dbReference type="NCBI Taxonomy" id="160290"/>
    <lineage>
        <taxon>Eukaryota</taxon>
        <taxon>Fungi</taxon>
        <taxon>Dikarya</taxon>
        <taxon>Ascomycota</taxon>
        <taxon>Pezizomycotina</taxon>
        <taxon>Sordariomycetes</taxon>
        <taxon>Hypocreomycetidae</taxon>
        <taxon>Hypocreales</taxon>
        <taxon>Bionectriaceae</taxon>
        <taxon>Clonostachys</taxon>
    </lineage>
</organism>
<dbReference type="AlphaFoldDB" id="A0A9N9TYQ8"/>
<evidence type="ECO:0000313" key="2">
    <source>
        <dbReference type="Proteomes" id="UP000754883"/>
    </source>
</evidence>
<accession>A0A9N9TYQ8</accession>
<dbReference type="EMBL" id="CABFNO020001247">
    <property type="protein sequence ID" value="CAG9974009.1"/>
    <property type="molecule type" value="Genomic_DNA"/>
</dbReference>
<dbReference type="Proteomes" id="UP000754883">
    <property type="component" value="Unassembled WGS sequence"/>
</dbReference>
<protein>
    <submittedName>
        <fullName evidence="1">Uncharacterized protein</fullName>
    </submittedName>
</protein>
<reference evidence="1" key="1">
    <citation type="submission" date="2021-10" db="EMBL/GenBank/DDBJ databases">
        <authorList>
            <person name="Piombo E."/>
        </authorList>
    </citation>
    <scope>NUCLEOTIDE SEQUENCE</scope>
</reference>